<dbReference type="EMBL" id="BT144906">
    <property type="protein sequence ID" value="AFK44700.1"/>
    <property type="molecule type" value="mRNA"/>
</dbReference>
<dbReference type="AlphaFoldDB" id="I3SWQ8"/>
<evidence type="ECO:0000313" key="2">
    <source>
        <dbReference type="EMBL" id="AFK44700.1"/>
    </source>
</evidence>
<protein>
    <submittedName>
        <fullName evidence="2">Uncharacterized protein</fullName>
    </submittedName>
</protein>
<accession>I3SWQ8</accession>
<sequence length="45" mass="4734">MIYGSDCLLLISHRTSLISTLTPSPPTMPSPSNSTPTPPPANRPS</sequence>
<reference evidence="2" key="1">
    <citation type="submission" date="2012-05" db="EMBL/GenBank/DDBJ databases">
        <authorList>
            <person name="Krishnakumar V."/>
            <person name="Cheung F."/>
            <person name="Xiao Y."/>
            <person name="Chan A."/>
            <person name="Moskal W.A."/>
            <person name="Town C.D."/>
        </authorList>
    </citation>
    <scope>NUCLEOTIDE SEQUENCE</scope>
</reference>
<name>I3SWQ8_LOTJA</name>
<organism evidence="2">
    <name type="scientific">Lotus japonicus</name>
    <name type="common">Lotus corniculatus var. japonicus</name>
    <dbReference type="NCBI Taxonomy" id="34305"/>
    <lineage>
        <taxon>Eukaryota</taxon>
        <taxon>Viridiplantae</taxon>
        <taxon>Streptophyta</taxon>
        <taxon>Embryophyta</taxon>
        <taxon>Tracheophyta</taxon>
        <taxon>Spermatophyta</taxon>
        <taxon>Magnoliopsida</taxon>
        <taxon>eudicotyledons</taxon>
        <taxon>Gunneridae</taxon>
        <taxon>Pentapetalae</taxon>
        <taxon>rosids</taxon>
        <taxon>fabids</taxon>
        <taxon>Fabales</taxon>
        <taxon>Fabaceae</taxon>
        <taxon>Papilionoideae</taxon>
        <taxon>50 kb inversion clade</taxon>
        <taxon>NPAAA clade</taxon>
        <taxon>Hologalegina</taxon>
        <taxon>robinioid clade</taxon>
        <taxon>Loteae</taxon>
        <taxon>Lotus</taxon>
    </lineage>
</organism>
<feature type="region of interest" description="Disordered" evidence="1">
    <location>
        <begin position="20"/>
        <end position="45"/>
    </location>
</feature>
<feature type="compositionally biased region" description="Pro residues" evidence="1">
    <location>
        <begin position="36"/>
        <end position="45"/>
    </location>
</feature>
<evidence type="ECO:0000256" key="1">
    <source>
        <dbReference type="SAM" id="MobiDB-lite"/>
    </source>
</evidence>
<proteinExistence type="evidence at transcript level"/>